<name>A0A327VR06_9BACT</name>
<dbReference type="Proteomes" id="UP000249819">
    <property type="component" value="Unassembled WGS sequence"/>
</dbReference>
<dbReference type="PANTHER" id="PTHR45527">
    <property type="entry name" value="NONRIBOSOMAL PEPTIDE SYNTHETASE"/>
    <property type="match status" value="1"/>
</dbReference>
<dbReference type="Gene3D" id="1.10.1200.10">
    <property type="entry name" value="ACP-like"/>
    <property type="match status" value="4"/>
</dbReference>
<dbReference type="CDD" id="cd05930">
    <property type="entry name" value="A_NRPS"/>
    <property type="match status" value="3"/>
</dbReference>
<dbReference type="InterPro" id="IPR001242">
    <property type="entry name" value="Condensation_dom"/>
</dbReference>
<accession>A0A327VR06</accession>
<dbReference type="GO" id="GO:0003824">
    <property type="term" value="F:catalytic activity"/>
    <property type="evidence" value="ECO:0007669"/>
    <property type="project" value="InterPro"/>
</dbReference>
<dbReference type="GO" id="GO:0031177">
    <property type="term" value="F:phosphopantetheine binding"/>
    <property type="evidence" value="ECO:0007669"/>
    <property type="project" value="TreeGrafter"/>
</dbReference>
<dbReference type="Gene3D" id="3.30.559.10">
    <property type="entry name" value="Chloramphenicol acetyltransferase-like domain"/>
    <property type="match status" value="4"/>
</dbReference>
<dbReference type="FunFam" id="3.30.300.30:FF:000010">
    <property type="entry name" value="Enterobactin synthetase component F"/>
    <property type="match status" value="4"/>
</dbReference>
<dbReference type="Pfam" id="PF00501">
    <property type="entry name" value="AMP-binding"/>
    <property type="match status" value="4"/>
</dbReference>
<comment type="caution">
    <text evidence="6">The sequence shown here is derived from an EMBL/GenBank/DDBJ whole genome shotgun (WGS) entry which is preliminary data.</text>
</comment>
<dbReference type="InterPro" id="IPR045851">
    <property type="entry name" value="AMP-bd_C_sf"/>
</dbReference>
<dbReference type="InterPro" id="IPR023213">
    <property type="entry name" value="CAT-like_dom_sf"/>
</dbReference>
<feature type="domain" description="Carrier" evidence="5">
    <location>
        <begin position="1035"/>
        <end position="1110"/>
    </location>
</feature>
<keyword evidence="7" id="KW-1185">Reference proteome</keyword>
<dbReference type="PANTHER" id="PTHR45527:SF1">
    <property type="entry name" value="FATTY ACID SYNTHASE"/>
    <property type="match status" value="1"/>
</dbReference>
<dbReference type="InterPro" id="IPR009081">
    <property type="entry name" value="PP-bd_ACP"/>
</dbReference>
<dbReference type="RefSeq" id="WP_111594192.1">
    <property type="nucleotide sequence ID" value="NZ_QLMA01000007.1"/>
</dbReference>
<dbReference type="InterPro" id="IPR006162">
    <property type="entry name" value="Ppantetheine_attach_site"/>
</dbReference>
<keyword evidence="4" id="KW-0597">Phosphoprotein</keyword>
<keyword evidence="3" id="KW-0596">Phosphopantetheine</keyword>
<dbReference type="EMBL" id="QLMA01000007">
    <property type="protein sequence ID" value="RAJ77621.1"/>
    <property type="molecule type" value="Genomic_DNA"/>
</dbReference>
<organism evidence="6 7">
    <name type="scientific">Chitinophaga dinghuensis</name>
    <dbReference type="NCBI Taxonomy" id="1539050"/>
    <lineage>
        <taxon>Bacteria</taxon>
        <taxon>Pseudomonadati</taxon>
        <taxon>Bacteroidota</taxon>
        <taxon>Chitinophagia</taxon>
        <taxon>Chitinophagales</taxon>
        <taxon>Chitinophagaceae</taxon>
        <taxon>Chitinophaga</taxon>
    </lineage>
</organism>
<dbReference type="InterPro" id="IPR010071">
    <property type="entry name" value="AA_adenyl_dom"/>
</dbReference>
<comment type="cofactor">
    <cofactor evidence="1">
        <name>pantetheine 4'-phosphate</name>
        <dbReference type="ChEBI" id="CHEBI:47942"/>
    </cofactor>
</comment>
<dbReference type="GO" id="GO:0005829">
    <property type="term" value="C:cytosol"/>
    <property type="evidence" value="ECO:0007669"/>
    <property type="project" value="TreeGrafter"/>
</dbReference>
<evidence type="ECO:0000259" key="5">
    <source>
        <dbReference type="PROSITE" id="PS50075"/>
    </source>
</evidence>
<dbReference type="SUPFAM" id="SSF47336">
    <property type="entry name" value="ACP-like"/>
    <property type="match status" value="4"/>
</dbReference>
<dbReference type="NCBIfam" id="TIGR01733">
    <property type="entry name" value="AA-adenyl-dom"/>
    <property type="match status" value="4"/>
</dbReference>
<dbReference type="Gene3D" id="3.40.50.980">
    <property type="match status" value="4"/>
</dbReference>
<dbReference type="PROSITE" id="PS50075">
    <property type="entry name" value="CARRIER"/>
    <property type="match status" value="4"/>
</dbReference>
<dbReference type="GO" id="GO:0044550">
    <property type="term" value="P:secondary metabolite biosynthetic process"/>
    <property type="evidence" value="ECO:0007669"/>
    <property type="project" value="TreeGrafter"/>
</dbReference>
<dbReference type="SUPFAM" id="SSF52777">
    <property type="entry name" value="CoA-dependent acyltransferases"/>
    <property type="match status" value="8"/>
</dbReference>
<feature type="domain" description="Carrier" evidence="5">
    <location>
        <begin position="2065"/>
        <end position="2140"/>
    </location>
</feature>
<protein>
    <submittedName>
        <fullName evidence="6">Amino acid adenylation domain-containing protein</fullName>
    </submittedName>
</protein>
<dbReference type="SUPFAM" id="SSF56801">
    <property type="entry name" value="Acetyl-CoA synthetase-like"/>
    <property type="match status" value="4"/>
</dbReference>
<evidence type="ECO:0000256" key="4">
    <source>
        <dbReference type="ARBA" id="ARBA00022553"/>
    </source>
</evidence>
<dbReference type="Pfam" id="PF13193">
    <property type="entry name" value="AMP-binding_C"/>
    <property type="match status" value="2"/>
</dbReference>
<dbReference type="Gene3D" id="3.40.50.12780">
    <property type="entry name" value="N-terminal domain of ligase-like"/>
    <property type="match status" value="2"/>
</dbReference>
<proteinExistence type="inferred from homology"/>
<evidence type="ECO:0000256" key="1">
    <source>
        <dbReference type="ARBA" id="ARBA00001957"/>
    </source>
</evidence>
<dbReference type="Pfam" id="PF00550">
    <property type="entry name" value="PP-binding"/>
    <property type="match status" value="4"/>
</dbReference>
<evidence type="ECO:0000256" key="2">
    <source>
        <dbReference type="ARBA" id="ARBA00006432"/>
    </source>
</evidence>
<evidence type="ECO:0000313" key="7">
    <source>
        <dbReference type="Proteomes" id="UP000249819"/>
    </source>
</evidence>
<evidence type="ECO:0000313" key="6">
    <source>
        <dbReference type="EMBL" id="RAJ77621.1"/>
    </source>
</evidence>
<dbReference type="OrthoDB" id="9765680at2"/>
<dbReference type="FunFam" id="3.40.50.980:FF:000001">
    <property type="entry name" value="Non-ribosomal peptide synthetase"/>
    <property type="match status" value="2"/>
</dbReference>
<reference evidence="6 7" key="1">
    <citation type="submission" date="2018-06" db="EMBL/GenBank/DDBJ databases">
        <title>Genomic Encyclopedia of Archaeal and Bacterial Type Strains, Phase II (KMG-II): from individual species to whole genera.</title>
        <authorList>
            <person name="Goeker M."/>
        </authorList>
    </citation>
    <scope>NUCLEOTIDE SEQUENCE [LARGE SCALE GENOMIC DNA]</scope>
    <source>
        <strain evidence="6 7">DSM 29821</strain>
    </source>
</reference>
<dbReference type="Pfam" id="PF00668">
    <property type="entry name" value="Condensation"/>
    <property type="match status" value="4"/>
</dbReference>
<dbReference type="FunFam" id="2.30.38.10:FF:000001">
    <property type="entry name" value="Non-ribosomal peptide synthetase PvdI"/>
    <property type="match status" value="3"/>
</dbReference>
<dbReference type="Gene3D" id="3.30.300.30">
    <property type="match status" value="4"/>
</dbReference>
<feature type="domain" description="Carrier" evidence="5">
    <location>
        <begin position="4138"/>
        <end position="4213"/>
    </location>
</feature>
<sequence length="4230" mass="471731">MKALLQVIAACRAKGVSLSVDDTGTGLKLKGNIAALTSVEKETLRNQKAAVISLLQQAKSVAEEDILPAAPQASWELSSAQRRMWLLSQLEEGSAAYNIPVVKLFEGTLRQDCLQLAFLQLLERHEILRAVFREDVAGEAKQHFLSVEDAAFVIETHDLRGVDNSTAWVHSFVSQPFQLSEGPLLRACICELSDSRRIFCLVMHHIISDGWSLDIIITELMLLYVAACEGRTADMPALSIQYKDYATWQQRKIGTADFDAHRLYWTDLFSGELPVLSFPTDKPRPTVKTYKGGMVYKRIPAHITTRLKSLLIAEDSTLFVGLLSAVNLLLFRYTGQDDIITGTPVSGRSRTVLENQVGLYLNTLALRTRLNSQDGFLSLLRHVRQMTLESFRHQDYPFDMLTEELRLEWDRSRNPLFDVMMILRNNAVSHKEAEQKLAGLTICEYEGGQETFNKFDLSFNFMEIGDEIEMLVTYNSDIYTPSTADRTGNHLIQLLDAALMTPHTPISLLSYLTATEQEQLLVSFNNMQDACTADETIVDLFEEQALRTPTATAVVYKEDTLSYAELNRRATLVAQQLRGKYQLGENALVGILLHRSADMIVAILGILKAGAAYVPIDPEYPVSRKAFILKDTQVKVLLTAEDAFDAAIDFTGETFFISGLQAAVQDIPVTLLRPQQESLAYVIYTSGSTGEPKGVMITHRSLMDYCDGIRAVTNIDACRTFGLVSTIAADLGNTVLFPALLTGGALQIYDNDALLTPEKIFNGDLDCIKIVPSHWMALQEESHCYLPAKCLIFGGEQLTSNVVSFISRGNPTCEVYNHYGPSETTIGKLLKRVELRESVVHEPLGKPFCRSAFYILSEAGQLQPVGVAGEICISGDGLAKGYLNRPELTNTRFLPNPFMEGERMYKTGDVGRWLENGCIEFMGRTDDQVKIRGYRIELGEIEAAIRRHADVLAAVVLTFAGSTGEKQLVAYIVDNDRLSIPALQHWLSTLLPAYMIPAHFIRIPAMPLTLNGKIDRKRLPAPEENNIVSAIEYIAPRTALEEQLANIWRGLLDKEKISVKDNFFLLGGHSLKATRLLSSIRREFQVALPLKTLFQYMVLEEQAQLIANAVKETHQRITAAPLQEDYPLSSAQRRFWILSQFPDAAAAYHMPGIYQLQGKVDTMALNAAFKGMVDRHEILRTVFREDASGNIRQMIRPAEEIFPGIVYEEVGEMPLQERITAFVMQAFSLTDGPLLRVALYNTAPDHFVLVYVMHHIISDGWSMGLLLKELLSRYYSLQSGAEPVPQALSLQYKDYAWWQQQQLQHSMTSARAFWMEQLSGELPVINLPTDRLRPAIKTYQGSVVNKRIPAALLQKLKGTVAMHDATLFMGLLSAVYTLLYRYTGQQDVITGSPVAGREHADLEDQLGLYLNTLALRVQLDGQGSYLELLQTVRRITLDAYSHQSYPFEELVNDLKLPADLSRSPLFDVMVILQNTGSHRIMAPEMLGGVSISQWDGDAGVRSKFDLTFSFAEVGQELDLYLEYNTDIFDHTTIQQLALHFIQLLDALLHAPHARIDLIDYLSAAEKKILTITFNDTRVDYPAHTSILQLLEKQAATTPDAVALSCGDSMLTYRELHETSNRFAAFLHQHYRLTAGDLAAVMLSRDEWLIIALLGVLKTGAAYVPLDPDYPEERIRYMMEDSRSLVLIDADVIAAFRAVANTFSAAEHSVVPASDDPAYLIYTSGSTGKPKGVVITHLNVYTFICWCLEEFALDEADVVLGVTSVCFDLSIFEIFYTLSSGKRLLLLPNALSVPGCMDTEERLLLNTVPGVVGQLLAAGTDLRAVKVLNMAGETLPASVAFADSLRQMTVRNLYGPSEDTTYSTVFRIGADQRILIGRPIANTSVFIVSAAGALQPIGVIGEICISGDGLAKGYLYRPELTAEKFVPNPFLPGQRMYKTGDLGRWLPDGNLEFAGRKDDQVKIRGYRIEPGEIATAIRKYPGVESAVVAPRTNSQGEKFLAAYLVSDNPVDTQALQTYLAKLLPHYMVPGCYMQLDTMPMTLNGKIDKKRLPAVEEENRTAIAFEAPRTIVEKQLAEIWHVLLETGNIGLKDNFFLHGGHSLKVIRLQSQIHKAFQVRLDVPALFRHATLEEQARLIAAAAQQNYQTITPLEEQEDYLLSSAQRRFWVLGQFPEAGAAYHMSGIYELDGEPDIAALNHAFAALINRYEILRSIFREREDGEVRQVIQSADRVFRGIPVIEMEHQDEEALAAAIAKEVNRPFDLSAGPLLRTALYHTRDEKYVLVYVMHHIISDGWSVGIMLRELILLYNSFRTGVGVALSPLKLQYRDYAAWQQSRLHEEIGADRNWWMQQLSGSLPVLEMPVDAPRPALKTYNGGGVAMAIEAEVLQQLKAAGGKEGNTLFMQLLTAVYVLLHRYSGQEDIIIGSPVAGRNHADLEGQLGLFLNTLPLRMQVNPTLSFHELLEQVRLLTLEAFAHQQYPFEELLDDLQLAPDLSRSPLFDVMLVLQNNENGFMNDRLQAGDISISAYRTRAVTKSRFDLTFSFVEVNGALQAHLEYNSDIWHVATAERIMAHLYRIITCMATAPDSIIGRMELLSAVETEQQLQQFNQTITPYPADATISQLFAFQATAKPDHIALSCNGTSLTYAALNILANRFAHFLLSLQEFGKNSVVAIQLDKGIPMMTAILGVLKCGAAYMPVDPTFPQERVNYMMADSGCSLLITEDMMTAFEEQKMMYDSHHPVNTAAAQDVAYVMYTSGSTGKPKGVMVEHRSVLRLVKGQQYVRLHDRDVLLSTGAVAFDATTFEYWGMLLNGGRLVLCPQDTLSDTTYLLHLIRTEGVTMMWFTAGWFHQLIEYNIDIFSGLKTVLAGGDRLSPLHVGKLLHAYPSLEIINGYGPTENTTFSLTCRMTGDMKDIPIGRPISNSTVYILDDHHALLPLGATGEICVGGDGLARGYIASPELTATRFIPHPFLPGERIYKTGDLGKWLPDGNVCFLGRKDDQVKIRGYRIEPGEIENALTAYPQVEAALVMPVTDAAGDKMLVAYLAGDARISRDELHQYLGNLLPSFMLPDHYVFLEQFPLTANGKVDRHALPLPDQEAAAGKTYVAPRNVTEEKLQGVWQEVLGREVISVTDDFFLSGGHSLKANRLILRIYKAFGVKMTIKELFAHPKLSEQAVWIDHAQGTGFSGIPRAPHQEDYPLSAAQRRIWVLSRFDEANIAYNVPFACVLEGELDEAALIAALNKLTEKHESLRTVFRENADGLVRQVVLPAEQAIVYPEYRDMRGNAAEASLQAAAKVAVPFDLAQGPLQRVYLWQLENNKWLLLYVTHHIISDGWSMNVWIKELFEQYRQHGHRPEQPALLPLQYKDYAVWQQKQLDQTAGEASRQYWLDQFSGDIPVLDFPSDKIRPSVKTYRGAIVNTMIPVECVMRLEALCLEHGATLFMGITAIVNALLYRYTGQEDIILGTPVAGRLHTDLEEQIGCYINTLALRTQFSGTASFTTLLTQVVNTTLAALEHQDYPFDELVNNLPLRHDMGRNALFDVMVTLNNTTDAAAAPATPLLRIIPYNDNSLLPGNKFDLTFSFVQDVAGALQVGIVYNTDLYTTELITALAFHLEQLTQAAVASPDTAVAMMDMLSSEEKNKVAFTFNGNHRDYPVGSSIVSMFQEQVAVAGKQPALLFGDNSMSYDTLNTYANRMAAYLRENFHIGKGHMVGINLPRNEWLIIAVLGVLKTGAAYVPLDPAYPEERIAYILEDSQCALVLNESAMLAFTETAETYSGQNPLQLPDAGDLAYLIYTSGSTGKPKGVMIEHRNAYAFICWCLEEFDSSAFDTVFGVTSICFDLSVFEIFYTLICGKKLRILDNALSIPAWLRTTERILLNTVPGVVAGLLSENIDLSAVSLLNVAGEPVPPHFLQDVQLKRMQVRNLYGPSEDTTYSTIYRLDNANRVLIGKPISNTSVHILNAAGQLQPVGVRGEICISGAGLARGYKNQPALTAEKFTDHPFLPGIRMYRTGDIGSWTEDGNIAFWGRKDDQVKIRGFRIEPGEIEKALLQLAMVSDALVVARPERQGDKSLVAYIVCNEIPDIPAMRAELRKTLPDYMIPAYFVQLPHFPLTASGKKDKSKLPDHQSQLDEPHLSIAPRNETDERLIRIWQELLGKERIGIRDNFFECGGHSLKLMQMIAKIQQQFSVQLSIPQVFKDPYIEHISDQITFMLDQQQLKSSIDQLVQIDI</sequence>
<dbReference type="InterPro" id="IPR036736">
    <property type="entry name" value="ACP-like_sf"/>
</dbReference>
<evidence type="ECO:0000256" key="3">
    <source>
        <dbReference type="ARBA" id="ARBA00022450"/>
    </source>
</evidence>
<feature type="domain" description="Carrier" evidence="5">
    <location>
        <begin position="3106"/>
        <end position="3181"/>
    </location>
</feature>
<dbReference type="Gene3D" id="2.30.38.10">
    <property type="entry name" value="Luciferase, Domain 3"/>
    <property type="match status" value="2"/>
</dbReference>
<dbReference type="InterPro" id="IPR025110">
    <property type="entry name" value="AMP-bd_C"/>
</dbReference>
<dbReference type="NCBIfam" id="NF003417">
    <property type="entry name" value="PRK04813.1"/>
    <property type="match status" value="4"/>
</dbReference>
<dbReference type="Gene3D" id="3.30.559.30">
    <property type="entry name" value="Nonribosomal peptide synthetase, condensation domain"/>
    <property type="match status" value="4"/>
</dbReference>
<dbReference type="FunFam" id="1.10.1200.10:FF:000005">
    <property type="entry name" value="Nonribosomal peptide synthetase 1"/>
    <property type="match status" value="3"/>
</dbReference>
<comment type="similarity">
    <text evidence="2">Belongs to the ATP-dependent AMP-binding enzyme family.</text>
</comment>
<gene>
    <name evidence="6" type="ORF">CLV59_107390</name>
</gene>
<dbReference type="PROSITE" id="PS00455">
    <property type="entry name" value="AMP_BINDING"/>
    <property type="match status" value="4"/>
</dbReference>
<dbReference type="InterPro" id="IPR000873">
    <property type="entry name" value="AMP-dep_synth/lig_dom"/>
</dbReference>
<dbReference type="CDD" id="cd19531">
    <property type="entry name" value="LCL_NRPS-like"/>
    <property type="match status" value="4"/>
</dbReference>
<dbReference type="CDD" id="cd12117">
    <property type="entry name" value="A_NRPS_Srf_like"/>
    <property type="match status" value="1"/>
</dbReference>
<dbReference type="GO" id="GO:0043041">
    <property type="term" value="P:amino acid activation for nonribosomal peptide biosynthetic process"/>
    <property type="evidence" value="ECO:0007669"/>
    <property type="project" value="TreeGrafter"/>
</dbReference>
<dbReference type="InterPro" id="IPR020845">
    <property type="entry name" value="AMP-binding_CS"/>
</dbReference>
<dbReference type="PROSITE" id="PS00012">
    <property type="entry name" value="PHOSPHOPANTETHEINE"/>
    <property type="match status" value="2"/>
</dbReference>
<dbReference type="InterPro" id="IPR042099">
    <property type="entry name" value="ANL_N_sf"/>
</dbReference>